<dbReference type="GO" id="GO:0080120">
    <property type="term" value="P:CAAX-box protein maturation"/>
    <property type="evidence" value="ECO:0007669"/>
    <property type="project" value="UniProtKB-ARBA"/>
</dbReference>
<dbReference type="Proteomes" id="UP000076925">
    <property type="component" value="Unassembled WGS sequence"/>
</dbReference>
<dbReference type="InterPro" id="IPR003675">
    <property type="entry name" value="Rce1/LyrA-like_dom"/>
</dbReference>
<feature type="transmembrane region" description="Helical" evidence="1">
    <location>
        <begin position="33"/>
        <end position="57"/>
    </location>
</feature>
<accession>A0A139X3P1</accession>
<dbReference type="GO" id="GO:0004175">
    <property type="term" value="F:endopeptidase activity"/>
    <property type="evidence" value="ECO:0007669"/>
    <property type="project" value="UniProtKB-ARBA"/>
</dbReference>
<organism evidence="3 4">
    <name type="scientific">Scytonema hofmannii PCC 7110</name>
    <dbReference type="NCBI Taxonomy" id="128403"/>
    <lineage>
        <taxon>Bacteria</taxon>
        <taxon>Bacillati</taxon>
        <taxon>Cyanobacteriota</taxon>
        <taxon>Cyanophyceae</taxon>
        <taxon>Nostocales</taxon>
        <taxon>Scytonemataceae</taxon>
        <taxon>Scytonema</taxon>
    </lineage>
</organism>
<dbReference type="Pfam" id="PF02517">
    <property type="entry name" value="Rce1-like"/>
    <property type="match status" value="1"/>
</dbReference>
<gene>
    <name evidence="3" type="ORF">WA1_31855</name>
</gene>
<evidence type="ECO:0000256" key="1">
    <source>
        <dbReference type="SAM" id="Phobius"/>
    </source>
</evidence>
<keyword evidence="1" id="KW-1133">Transmembrane helix</keyword>
<keyword evidence="4" id="KW-1185">Reference proteome</keyword>
<dbReference type="PANTHER" id="PTHR35797:SF1">
    <property type="entry name" value="PROTEASE"/>
    <property type="match status" value="1"/>
</dbReference>
<dbReference type="PANTHER" id="PTHR35797">
    <property type="entry name" value="PROTEASE-RELATED"/>
    <property type="match status" value="1"/>
</dbReference>
<evidence type="ECO:0000313" key="4">
    <source>
        <dbReference type="Proteomes" id="UP000076925"/>
    </source>
</evidence>
<comment type="caution">
    <text evidence="3">The sequence shown here is derived from an EMBL/GenBank/DDBJ whole genome shotgun (WGS) entry which is preliminary data.</text>
</comment>
<sequence>MVVAKIAYGQKGLADLKNRFRFWRKGMKWQHTISVWGTCLFTFSTMNLATGALNSIVFASSDFTWNANLFSTNFLIGFLIATFLDAGAVFEENGWRGFALPLLQSRFNPLKASIVLGLMWFGWHIPVKFDIFFYGFGNALKLFFILMIKFVLLSIIMTFFFNQVGGTTIIAIAMHGISNDSVRLAGQILSDSYTVYLLTEINLVIPMLIVATGLVLKTKGRLGLTVSSD</sequence>
<feature type="domain" description="CAAX prenyl protease 2/Lysostaphin resistance protein A-like" evidence="2">
    <location>
        <begin position="82"/>
        <end position="179"/>
    </location>
</feature>
<dbReference type="STRING" id="128403.WA1_31855"/>
<dbReference type="InterPro" id="IPR042150">
    <property type="entry name" value="MmRce1-like"/>
</dbReference>
<protein>
    <submittedName>
        <fullName evidence="3">Abortive infection protein</fullName>
    </submittedName>
</protein>
<evidence type="ECO:0000313" key="3">
    <source>
        <dbReference type="EMBL" id="KYC39331.1"/>
    </source>
</evidence>
<keyword evidence="1" id="KW-0472">Membrane</keyword>
<proteinExistence type="predicted"/>
<dbReference type="AlphaFoldDB" id="A0A139X3P1"/>
<feature type="transmembrane region" description="Helical" evidence="1">
    <location>
        <begin position="131"/>
        <end position="152"/>
    </location>
</feature>
<keyword evidence="1" id="KW-0812">Transmembrane</keyword>
<name>A0A139X3P1_9CYAN</name>
<feature type="transmembrane region" description="Helical" evidence="1">
    <location>
        <begin position="197"/>
        <end position="216"/>
    </location>
</feature>
<reference evidence="3 4" key="1">
    <citation type="journal article" date="2013" name="Genome Biol. Evol.">
        <title>Genomes of Stigonematalean cyanobacteria (subsection V) and the evolution of oxygenic photosynthesis from prokaryotes to plastids.</title>
        <authorList>
            <person name="Dagan T."/>
            <person name="Roettger M."/>
            <person name="Stucken K."/>
            <person name="Landan G."/>
            <person name="Koch R."/>
            <person name="Major P."/>
            <person name="Gould S.B."/>
            <person name="Goremykin V.V."/>
            <person name="Rippka R."/>
            <person name="Tandeau de Marsac N."/>
            <person name="Gugger M."/>
            <person name="Lockhart P.J."/>
            <person name="Allen J.F."/>
            <person name="Brune I."/>
            <person name="Maus I."/>
            <person name="Puhler A."/>
            <person name="Martin W.F."/>
        </authorList>
    </citation>
    <scope>NUCLEOTIDE SEQUENCE [LARGE SCALE GENOMIC DNA]</scope>
    <source>
        <strain evidence="3 4">PCC 7110</strain>
    </source>
</reference>
<evidence type="ECO:0000259" key="2">
    <source>
        <dbReference type="Pfam" id="PF02517"/>
    </source>
</evidence>
<feature type="transmembrane region" description="Helical" evidence="1">
    <location>
        <begin position="159"/>
        <end position="177"/>
    </location>
</feature>
<feature type="transmembrane region" description="Helical" evidence="1">
    <location>
        <begin position="110"/>
        <end position="125"/>
    </location>
</feature>
<dbReference type="EMBL" id="ANNX02000035">
    <property type="protein sequence ID" value="KYC39331.1"/>
    <property type="molecule type" value="Genomic_DNA"/>
</dbReference>
<feature type="transmembrane region" description="Helical" evidence="1">
    <location>
        <begin position="69"/>
        <end position="90"/>
    </location>
</feature>